<dbReference type="GO" id="GO:0005886">
    <property type="term" value="C:plasma membrane"/>
    <property type="evidence" value="ECO:0007669"/>
    <property type="project" value="TreeGrafter"/>
</dbReference>
<dbReference type="Pfam" id="PF01553">
    <property type="entry name" value="Acyltransferase"/>
    <property type="match status" value="1"/>
</dbReference>
<dbReference type="AlphaFoldDB" id="A0A849AJ34"/>
<keyword evidence="2 4" id="KW-0012">Acyltransferase</keyword>
<gene>
    <name evidence="4" type="ORF">HJ588_16360</name>
</gene>
<dbReference type="InterPro" id="IPR002123">
    <property type="entry name" value="Plipid/glycerol_acylTrfase"/>
</dbReference>
<reference evidence="4 5" key="1">
    <citation type="submission" date="2020-05" db="EMBL/GenBank/DDBJ databases">
        <title>Flexivirga sp. ID2601S isolated from air conditioner.</title>
        <authorList>
            <person name="Kim D.H."/>
        </authorList>
    </citation>
    <scope>NUCLEOTIDE SEQUENCE [LARGE SCALE GENOMIC DNA]</scope>
    <source>
        <strain evidence="4 5">ID2601S</strain>
    </source>
</reference>
<dbReference type="PANTHER" id="PTHR10434:SF11">
    <property type="entry name" value="1-ACYL-SN-GLYCEROL-3-PHOSPHATE ACYLTRANSFERASE"/>
    <property type="match status" value="1"/>
</dbReference>
<evidence type="ECO:0000313" key="5">
    <source>
        <dbReference type="Proteomes" id="UP000557772"/>
    </source>
</evidence>
<dbReference type="GO" id="GO:0003841">
    <property type="term" value="F:1-acylglycerol-3-phosphate O-acyltransferase activity"/>
    <property type="evidence" value="ECO:0007669"/>
    <property type="project" value="TreeGrafter"/>
</dbReference>
<evidence type="ECO:0000259" key="3">
    <source>
        <dbReference type="SMART" id="SM00563"/>
    </source>
</evidence>
<evidence type="ECO:0000313" key="4">
    <source>
        <dbReference type="EMBL" id="NNG40834.1"/>
    </source>
</evidence>
<accession>A0A849AJ34</accession>
<name>A0A849AJ34_9MICO</name>
<feature type="domain" description="Phospholipid/glycerol acyltransferase" evidence="3">
    <location>
        <begin position="42"/>
        <end position="152"/>
    </location>
</feature>
<keyword evidence="1 4" id="KW-0808">Transferase</keyword>
<evidence type="ECO:0000256" key="2">
    <source>
        <dbReference type="ARBA" id="ARBA00023315"/>
    </source>
</evidence>
<dbReference type="SMART" id="SM00563">
    <property type="entry name" value="PlsC"/>
    <property type="match status" value="1"/>
</dbReference>
<organism evidence="4 5">
    <name type="scientific">Flexivirga aerilata</name>
    <dbReference type="NCBI Taxonomy" id="1656889"/>
    <lineage>
        <taxon>Bacteria</taxon>
        <taxon>Bacillati</taxon>
        <taxon>Actinomycetota</taxon>
        <taxon>Actinomycetes</taxon>
        <taxon>Micrococcales</taxon>
        <taxon>Dermacoccaceae</taxon>
        <taxon>Flexivirga</taxon>
    </lineage>
</organism>
<protein>
    <submittedName>
        <fullName evidence="4">1-acyl-sn-glycerol-3-phosphate acyltransferase</fullName>
    </submittedName>
</protein>
<dbReference type="PANTHER" id="PTHR10434">
    <property type="entry name" value="1-ACYL-SN-GLYCEROL-3-PHOSPHATE ACYLTRANSFERASE"/>
    <property type="match status" value="1"/>
</dbReference>
<dbReference type="EMBL" id="JABENB010000003">
    <property type="protein sequence ID" value="NNG40834.1"/>
    <property type="molecule type" value="Genomic_DNA"/>
</dbReference>
<comment type="caution">
    <text evidence="4">The sequence shown here is derived from an EMBL/GenBank/DDBJ whole genome shotgun (WGS) entry which is preliminary data.</text>
</comment>
<sequence>MATSTYRPRLVDAARRFGWLLAHGLYRVRVLHADRMPRSGAVVAVSNHVGFVDGPLVFIFAPRPLRFLVKRSYFSSAWGLLLRATGQIPIHQNSADRAALATAREVLAGGGGVGIFPEGTRGAGAVETAQQGAAWLAQQTGALLVPVAVLGTAGTGEKDSWPKLRSQVRLVIGEAFALSESPGIPGRERLRLATEELRKRLAAHVAAAQEETGLLLPDQSPRS</sequence>
<dbReference type="RefSeq" id="WP_171157637.1">
    <property type="nucleotide sequence ID" value="NZ_JABENB010000003.1"/>
</dbReference>
<dbReference type="GO" id="GO:0006654">
    <property type="term" value="P:phosphatidic acid biosynthetic process"/>
    <property type="evidence" value="ECO:0007669"/>
    <property type="project" value="TreeGrafter"/>
</dbReference>
<evidence type="ECO:0000256" key="1">
    <source>
        <dbReference type="ARBA" id="ARBA00022679"/>
    </source>
</evidence>
<dbReference type="SUPFAM" id="SSF69593">
    <property type="entry name" value="Glycerol-3-phosphate (1)-acyltransferase"/>
    <property type="match status" value="1"/>
</dbReference>
<dbReference type="Proteomes" id="UP000557772">
    <property type="component" value="Unassembled WGS sequence"/>
</dbReference>
<dbReference type="CDD" id="cd07989">
    <property type="entry name" value="LPLAT_AGPAT-like"/>
    <property type="match status" value="1"/>
</dbReference>
<proteinExistence type="predicted"/>
<keyword evidence="5" id="KW-1185">Reference proteome</keyword>